<feature type="coiled-coil region" evidence="2">
    <location>
        <begin position="527"/>
        <end position="561"/>
    </location>
</feature>
<dbReference type="Pfam" id="PF07765">
    <property type="entry name" value="KIP1"/>
    <property type="match status" value="1"/>
</dbReference>
<feature type="domain" description="NAB" evidence="4">
    <location>
        <begin position="30"/>
        <end position="100"/>
    </location>
</feature>
<evidence type="ECO:0000313" key="5">
    <source>
        <dbReference type="EMBL" id="KAE8675710.1"/>
    </source>
</evidence>
<feature type="coiled-coil region" evidence="2">
    <location>
        <begin position="329"/>
        <end position="419"/>
    </location>
</feature>
<dbReference type="Proteomes" id="UP000436088">
    <property type="component" value="Unassembled WGS sequence"/>
</dbReference>
<reference evidence="5" key="1">
    <citation type="submission" date="2019-09" db="EMBL/GenBank/DDBJ databases">
        <title>Draft genome information of white flower Hibiscus syriacus.</title>
        <authorList>
            <person name="Kim Y.-M."/>
        </authorList>
    </citation>
    <scope>NUCLEOTIDE SEQUENCE [LARGE SCALE GENOMIC DNA]</scope>
    <source>
        <strain evidence="5">YM2019G1</strain>
    </source>
</reference>
<feature type="region of interest" description="Disordered" evidence="3">
    <location>
        <begin position="101"/>
        <end position="123"/>
    </location>
</feature>
<dbReference type="GO" id="GO:0005856">
    <property type="term" value="C:cytoskeleton"/>
    <property type="evidence" value="ECO:0007669"/>
    <property type="project" value="TreeGrafter"/>
</dbReference>
<dbReference type="AlphaFoldDB" id="A0A6A2XYZ3"/>
<organism evidence="5 6">
    <name type="scientific">Hibiscus syriacus</name>
    <name type="common">Rose of Sharon</name>
    <dbReference type="NCBI Taxonomy" id="106335"/>
    <lineage>
        <taxon>Eukaryota</taxon>
        <taxon>Viridiplantae</taxon>
        <taxon>Streptophyta</taxon>
        <taxon>Embryophyta</taxon>
        <taxon>Tracheophyta</taxon>
        <taxon>Spermatophyta</taxon>
        <taxon>Magnoliopsida</taxon>
        <taxon>eudicotyledons</taxon>
        <taxon>Gunneridae</taxon>
        <taxon>Pentapetalae</taxon>
        <taxon>rosids</taxon>
        <taxon>malvids</taxon>
        <taxon>Malvales</taxon>
        <taxon>Malvaceae</taxon>
        <taxon>Malvoideae</taxon>
        <taxon>Hibiscus</taxon>
    </lineage>
</organism>
<accession>A0A6A2XYZ3</accession>
<feature type="coiled-coil region" evidence="2">
    <location>
        <begin position="598"/>
        <end position="680"/>
    </location>
</feature>
<evidence type="ECO:0000256" key="1">
    <source>
        <dbReference type="ARBA" id="ARBA00023054"/>
    </source>
</evidence>
<evidence type="ECO:0000259" key="4">
    <source>
        <dbReference type="PROSITE" id="PS51774"/>
    </source>
</evidence>
<dbReference type="GO" id="GO:0003779">
    <property type="term" value="F:actin binding"/>
    <property type="evidence" value="ECO:0007669"/>
    <property type="project" value="InterPro"/>
</dbReference>
<proteinExistence type="predicted"/>
<dbReference type="PANTHER" id="PTHR47357:SF4">
    <property type="entry name" value="MYOSIN HEAVY CHAIN-LIKE PROTEIN"/>
    <property type="match status" value="1"/>
</dbReference>
<dbReference type="PANTHER" id="PTHR47357">
    <property type="entry name" value="COP1-INTERACTIVE PROTEIN 1"/>
    <property type="match status" value="1"/>
</dbReference>
<keyword evidence="1 2" id="KW-0175">Coiled coil</keyword>
<feature type="compositionally biased region" description="Low complexity" evidence="3">
    <location>
        <begin position="112"/>
        <end position="123"/>
    </location>
</feature>
<dbReference type="GO" id="GO:0005200">
    <property type="term" value="F:structural constituent of cytoskeleton"/>
    <property type="evidence" value="ECO:0007669"/>
    <property type="project" value="TreeGrafter"/>
</dbReference>
<evidence type="ECO:0000313" key="6">
    <source>
        <dbReference type="Proteomes" id="UP000436088"/>
    </source>
</evidence>
<comment type="caution">
    <text evidence="5">The sequence shown here is derived from an EMBL/GenBank/DDBJ whole genome shotgun (WGS) entry which is preliminary data.</text>
</comment>
<protein>
    <recommendedName>
        <fullName evidence="4">NAB domain-containing protein</fullName>
    </recommendedName>
</protein>
<dbReference type="InterPro" id="IPR011684">
    <property type="entry name" value="NAB"/>
</dbReference>
<dbReference type="EMBL" id="VEPZ02001394">
    <property type="protein sequence ID" value="KAE8675710.1"/>
    <property type="molecule type" value="Genomic_DNA"/>
</dbReference>
<evidence type="ECO:0000256" key="2">
    <source>
        <dbReference type="SAM" id="Coils"/>
    </source>
</evidence>
<evidence type="ECO:0000256" key="3">
    <source>
        <dbReference type="SAM" id="MobiDB-lite"/>
    </source>
</evidence>
<sequence>MYWEDFDRGSLFKLASNFVLEKQQYNLKETSKCYPDTHKSRTMEQVEVTKTDVERKVDRVLKIIKRESGKKEPELIGLVEDFHRDYQSLYAQYEHLKRDSGDKALKGKGNGSSPYYSSDSESEYYSPMDVEIETDTAFDTNRSSPRWTANNIKEELKWPYGEEADLRHEFASRTKEKEALASDHMAASIKSQEIETFNKDEVTSLKTELEPLHHERRDLEVRIDGKMDENKQQGEKNKAMFVQIPEEGDEVSKLMKQIKDNENNLTSRISESMVQVCNLKKEVDFLRAQQFDARGSITCESNESFDMTNVMKPECGSLHDQKTKLEILLERKSKEISRYRVQVKSLKEEIARKSAFELTKVEEKRRLQVQVMHLESEVDALSKQKIKSEDEFRSYIHEINQLNEENNHLNSRILALEALFRERGLELSAQESKSRRVNKTARMYPMEMDKKVELQITDQQRMMKQIEENTYNSKLFKQLSKGNKPTYHILERKMEDLAQEFYQKVDDNITLLSLRIAVAEKTHYDNKESYNNIKERLEQENEALKQKLVTCEAELVKLKDDAAARSSFIVNNLQVHENPATRILKAVGELVSTKKNRKEKLRSNVDLFVAEMDKVNKRSLNEAVSNSEARLYEEEEQKSKLLKAVSLLEHRVVELEKINNEKDETLLSRAEEKRESIRQLCLLIEYHRSRCDHLKELVSKLIVRTNKKT</sequence>
<name>A0A6A2XYZ3_HIBSY</name>
<keyword evidence="6" id="KW-1185">Reference proteome</keyword>
<dbReference type="PROSITE" id="PS51774">
    <property type="entry name" value="NAB"/>
    <property type="match status" value="1"/>
</dbReference>
<gene>
    <name evidence="5" type="ORF">F3Y22_tig00111648pilonHSYRG00279</name>
</gene>